<sequence>MKYLAIAFISLFTLKAQAALITTFTNQASFLSAAGSTSSYNFDANSISGFSNQDFGDFSVVATGSGIRLSVLSGGSSSTFSSNHLDFYTDCCNIPDTMTITFDNGLLAFGFDFSNEDPTSDYTVLTVDGQSFNVGTSGTSGFFGLVTDTALSSFVFQDDPSNGGANTSTKFDNFLFASNSNDVPEPATLLLFGLGLVGLRFSNIKRKAV</sequence>
<feature type="chain" id="PRO_5032619080" description="Ice-binding protein C-terminal domain-containing protein" evidence="1">
    <location>
        <begin position="19"/>
        <end position="209"/>
    </location>
</feature>
<dbReference type="AlphaFoldDB" id="A0A7R6PF83"/>
<proteinExistence type="predicted"/>
<evidence type="ECO:0000313" key="4">
    <source>
        <dbReference type="Proteomes" id="UP000595332"/>
    </source>
</evidence>
<accession>A0A7R6PF83</accession>
<keyword evidence="4" id="KW-1185">Reference proteome</keyword>
<evidence type="ECO:0000256" key="1">
    <source>
        <dbReference type="SAM" id="SignalP"/>
    </source>
</evidence>
<protein>
    <recommendedName>
        <fullName evidence="2">Ice-binding protein C-terminal domain-containing protein</fullName>
    </recommendedName>
</protein>
<dbReference type="EMBL" id="AP014546">
    <property type="protein sequence ID" value="BBB28478.1"/>
    <property type="molecule type" value="Genomic_DNA"/>
</dbReference>
<evidence type="ECO:0000313" key="3">
    <source>
        <dbReference type="EMBL" id="BBB28478.1"/>
    </source>
</evidence>
<dbReference type="Pfam" id="PF07589">
    <property type="entry name" value="PEP-CTERM"/>
    <property type="match status" value="1"/>
</dbReference>
<dbReference type="KEGG" id="njp:NEJAP_0521"/>
<dbReference type="RefSeq" id="WP_201349173.1">
    <property type="nucleotide sequence ID" value="NZ_AP014546.1"/>
</dbReference>
<gene>
    <name evidence="3" type="ORF">NEJAP_0521</name>
</gene>
<feature type="domain" description="Ice-binding protein C-terminal" evidence="2">
    <location>
        <begin position="182"/>
        <end position="202"/>
    </location>
</feature>
<dbReference type="Proteomes" id="UP000595332">
    <property type="component" value="Chromosome"/>
</dbReference>
<dbReference type="InterPro" id="IPR013424">
    <property type="entry name" value="Ice-binding_C"/>
</dbReference>
<organism evidence="3 4">
    <name type="scientific">Neptunomonas japonica JAMM 1380</name>
    <dbReference type="NCBI Taxonomy" id="1441457"/>
    <lineage>
        <taxon>Bacteria</taxon>
        <taxon>Pseudomonadati</taxon>
        <taxon>Pseudomonadota</taxon>
        <taxon>Gammaproteobacteria</taxon>
        <taxon>Oceanospirillales</taxon>
        <taxon>Oceanospirillaceae</taxon>
        <taxon>Neptunomonas</taxon>
    </lineage>
</organism>
<reference evidence="3 4" key="1">
    <citation type="journal article" date="2008" name="Int. J. Syst. Evol. Microbiol.">
        <title>Neptunomonas japonica sp. nov., an Osedax japonicus symbiont-like bacterium isolated from sediment adjacent to sperm whale carcasses off Kagoshima, Japan.</title>
        <authorList>
            <person name="Miyazaki M."/>
            <person name="Nogi Y."/>
            <person name="Fujiwara Y."/>
            <person name="Kawato M."/>
            <person name="Kubokawa K."/>
            <person name="Horikoshi K."/>
        </authorList>
    </citation>
    <scope>NUCLEOTIDE SEQUENCE [LARGE SCALE GENOMIC DNA]</scope>
    <source>
        <strain evidence="3 4">JAMM 1380</strain>
    </source>
</reference>
<dbReference type="NCBIfam" id="TIGR02595">
    <property type="entry name" value="PEP_CTERM"/>
    <property type="match status" value="1"/>
</dbReference>
<evidence type="ECO:0000259" key="2">
    <source>
        <dbReference type="Pfam" id="PF07589"/>
    </source>
</evidence>
<name>A0A7R6PF83_9GAMM</name>
<feature type="signal peptide" evidence="1">
    <location>
        <begin position="1"/>
        <end position="18"/>
    </location>
</feature>
<keyword evidence="1" id="KW-0732">Signal</keyword>